<dbReference type="Proteomes" id="UP001178507">
    <property type="component" value="Unassembled WGS sequence"/>
</dbReference>
<proteinExistence type="predicted"/>
<evidence type="ECO:0000313" key="2">
    <source>
        <dbReference type="EMBL" id="CAJ1403073.1"/>
    </source>
</evidence>
<feature type="region of interest" description="Disordered" evidence="1">
    <location>
        <begin position="574"/>
        <end position="721"/>
    </location>
</feature>
<feature type="region of interest" description="Disordered" evidence="1">
    <location>
        <begin position="825"/>
        <end position="869"/>
    </location>
</feature>
<name>A0AA36NI25_9DINO</name>
<dbReference type="EMBL" id="CAUJNA010003479">
    <property type="protein sequence ID" value="CAJ1403073.1"/>
    <property type="molecule type" value="Genomic_DNA"/>
</dbReference>
<gene>
    <name evidence="2" type="ORF">EVOR1521_LOCUS25821</name>
</gene>
<feature type="region of interest" description="Disordered" evidence="1">
    <location>
        <begin position="445"/>
        <end position="538"/>
    </location>
</feature>
<feature type="region of interest" description="Disordered" evidence="1">
    <location>
        <begin position="1"/>
        <end position="38"/>
    </location>
</feature>
<feature type="compositionally biased region" description="Basic and acidic residues" evidence="1">
    <location>
        <begin position="514"/>
        <end position="526"/>
    </location>
</feature>
<accession>A0AA36NI25</accession>
<dbReference type="AlphaFoldDB" id="A0AA36NI25"/>
<comment type="caution">
    <text evidence="2">The sequence shown here is derived from an EMBL/GenBank/DDBJ whole genome shotgun (WGS) entry which is preliminary data.</text>
</comment>
<feature type="compositionally biased region" description="Low complexity" evidence="1">
    <location>
        <begin position="1"/>
        <end position="10"/>
    </location>
</feature>
<keyword evidence="3" id="KW-1185">Reference proteome</keyword>
<evidence type="ECO:0000256" key="1">
    <source>
        <dbReference type="SAM" id="MobiDB-lite"/>
    </source>
</evidence>
<protein>
    <submittedName>
        <fullName evidence="2">Uncharacterized protein</fullName>
    </submittedName>
</protein>
<evidence type="ECO:0000313" key="3">
    <source>
        <dbReference type="Proteomes" id="UP001178507"/>
    </source>
</evidence>
<reference evidence="2" key="1">
    <citation type="submission" date="2023-08" db="EMBL/GenBank/DDBJ databases">
        <authorList>
            <person name="Chen Y."/>
            <person name="Shah S."/>
            <person name="Dougan E. K."/>
            <person name="Thang M."/>
            <person name="Chan C."/>
        </authorList>
    </citation>
    <scope>NUCLEOTIDE SEQUENCE</scope>
</reference>
<feature type="region of interest" description="Disordered" evidence="1">
    <location>
        <begin position="779"/>
        <end position="802"/>
    </location>
</feature>
<feature type="compositionally biased region" description="Basic residues" evidence="1">
    <location>
        <begin position="673"/>
        <end position="684"/>
    </location>
</feature>
<sequence length="869" mass="93377">MSRAPSASSTRPRRRSSSVCLRSPLPSPLPSRRQSSALEEYPQTAVTRAIYHHAREFLAKAGGAAPQKRGYLAMAAVRRAARAVIIESTVVQVVIRCVERRKQLQAKEADEKWKMCDAKLLFGGQMGIESARRISQLLGDMLAGFEGSDDVRSRFLNVASTFDASETSLKQLEASFVENLDGLQAMRENFDRCTEEVIRLVSLLEGDCNNMRLQLHRTLRSPRARMNRNLFGLEQLGKSRILNREPSSEPDHISHLLSTLERDLCDMPLEAVVQVAQDVNDHIVKQLADSGKLEVSPRALPMDELAVGKAPSIVVEQMFETLKPFIFEERDNDQAGKGVRRPSREPMGDAPGQGSAPSKGKTVTGREARADPAIAMSPTSPIRPPVDISFACAQLAHNNALSREPLAPLDLGKKIDSSTTGGASAAGTSSLPLASDSGAFSGLQRQRLKPVGEAASTRGASEARGSTGGIPELPGYVGEQGREGNITHAGHGQAGQEHGGHASSPSRAVFGSPEHGDHVPLGKAGHEAASLSPEHAGGDKVLHQSRSILGGVAESRSSQPNERRLNADVVLERQGEHHHTSGQSGEMHSAYNMPEHMPTQEPGSLPTAADPSELSTHFGSPSLGKGRSSAEKSSDKLPQLHPSRPGTADSHLSPTSNISHPSHASHASYGHGHVSHVSHLSHSHASRETQAKQQSRGGSKEEPSSSRRRPARSPVPSEGEFSRFLAVDKGYEEQMSVGPFMGSPLLVRKSKIAERPRRQTLFGNASEPALLKQHAETLRRPRGLPAPTFGPASGLPSAMGHSHSANLSMLRVRPASLDADHRFQHGKRDALPTLGVDGIQASQAPMHRKASPARSLESASEAPEHELLR</sequence>
<organism evidence="2 3">
    <name type="scientific">Effrenium voratum</name>
    <dbReference type="NCBI Taxonomy" id="2562239"/>
    <lineage>
        <taxon>Eukaryota</taxon>
        <taxon>Sar</taxon>
        <taxon>Alveolata</taxon>
        <taxon>Dinophyceae</taxon>
        <taxon>Suessiales</taxon>
        <taxon>Symbiodiniaceae</taxon>
        <taxon>Effrenium</taxon>
    </lineage>
</organism>
<feature type="region of interest" description="Disordered" evidence="1">
    <location>
        <begin position="330"/>
        <end position="382"/>
    </location>
</feature>
<feature type="compositionally biased region" description="Low complexity" evidence="1">
    <location>
        <begin position="659"/>
        <end position="672"/>
    </location>
</feature>
<feature type="compositionally biased region" description="Low complexity" evidence="1">
    <location>
        <begin position="17"/>
        <end position="36"/>
    </location>
</feature>